<organism evidence="2 3">
    <name type="scientific">Circinella minor</name>
    <dbReference type="NCBI Taxonomy" id="1195481"/>
    <lineage>
        <taxon>Eukaryota</taxon>
        <taxon>Fungi</taxon>
        <taxon>Fungi incertae sedis</taxon>
        <taxon>Mucoromycota</taxon>
        <taxon>Mucoromycotina</taxon>
        <taxon>Mucoromycetes</taxon>
        <taxon>Mucorales</taxon>
        <taxon>Lichtheimiaceae</taxon>
        <taxon>Circinella</taxon>
    </lineage>
</organism>
<proteinExistence type="predicted"/>
<protein>
    <submittedName>
        <fullName evidence="2">Uncharacterized protein</fullName>
    </submittedName>
</protein>
<gene>
    <name evidence="2" type="ORF">INT45_003427</name>
</gene>
<comment type="caution">
    <text evidence="2">The sequence shown here is derived from an EMBL/GenBank/DDBJ whole genome shotgun (WGS) entry which is preliminary data.</text>
</comment>
<keyword evidence="3" id="KW-1185">Reference proteome</keyword>
<sequence>MAFYPATNLYPSPRPYQPGMIPPPLAAQPYTPTPPMGMNPFTPSSVDPLVMHSALQPPPPIISPPGGKT</sequence>
<dbReference type="Proteomes" id="UP000646827">
    <property type="component" value="Unassembled WGS sequence"/>
</dbReference>
<evidence type="ECO:0000313" key="3">
    <source>
        <dbReference type="Proteomes" id="UP000646827"/>
    </source>
</evidence>
<accession>A0A8H7S4V8</accession>
<feature type="region of interest" description="Disordered" evidence="1">
    <location>
        <begin position="11"/>
        <end position="69"/>
    </location>
</feature>
<dbReference type="AlphaFoldDB" id="A0A8H7S4V8"/>
<dbReference type="EMBL" id="JAEPRB010000100">
    <property type="protein sequence ID" value="KAG2221787.1"/>
    <property type="molecule type" value="Genomic_DNA"/>
</dbReference>
<evidence type="ECO:0000256" key="1">
    <source>
        <dbReference type="SAM" id="MobiDB-lite"/>
    </source>
</evidence>
<reference evidence="2 3" key="1">
    <citation type="submission" date="2020-12" db="EMBL/GenBank/DDBJ databases">
        <title>Metabolic potential, ecology and presence of endohyphal bacteria is reflected in genomic diversity of Mucoromycotina.</title>
        <authorList>
            <person name="Muszewska A."/>
            <person name="Okrasinska A."/>
            <person name="Steczkiewicz K."/>
            <person name="Drgas O."/>
            <person name="Orlowska M."/>
            <person name="Perlinska-Lenart U."/>
            <person name="Aleksandrzak-Piekarczyk T."/>
            <person name="Szatraj K."/>
            <person name="Zielenkiewicz U."/>
            <person name="Pilsyk S."/>
            <person name="Malc E."/>
            <person name="Mieczkowski P."/>
            <person name="Kruszewska J.S."/>
            <person name="Biernat P."/>
            <person name="Pawlowska J."/>
        </authorList>
    </citation>
    <scope>NUCLEOTIDE SEQUENCE [LARGE SCALE GENOMIC DNA]</scope>
    <source>
        <strain evidence="2 3">CBS 142.35</strain>
    </source>
</reference>
<dbReference type="OrthoDB" id="10399401at2759"/>
<feature type="compositionally biased region" description="Pro residues" evidence="1">
    <location>
        <begin position="12"/>
        <end position="37"/>
    </location>
</feature>
<name>A0A8H7S4V8_9FUNG</name>
<evidence type="ECO:0000313" key="2">
    <source>
        <dbReference type="EMBL" id="KAG2221787.1"/>
    </source>
</evidence>